<reference evidence="2" key="1">
    <citation type="journal article" date="2019" name="Int. J. Syst. Evol. Microbiol.">
        <title>The Global Catalogue of Microorganisms (GCM) 10K type strain sequencing project: providing services to taxonomists for standard genome sequencing and annotation.</title>
        <authorList>
            <consortium name="The Broad Institute Genomics Platform"/>
            <consortium name="The Broad Institute Genome Sequencing Center for Infectious Disease"/>
            <person name="Wu L."/>
            <person name="Ma J."/>
        </authorList>
    </citation>
    <scope>NUCLEOTIDE SEQUENCE [LARGE SCALE GENOMIC DNA]</scope>
    <source>
        <strain evidence="2">KCTC 3950</strain>
    </source>
</reference>
<sequence length="303" mass="35973">MENLVSPLIKPSSNTVLPERPQWDDPYAFLLSMSPLAQNDYWWIEQKIKAGWITDRDIQLVRFLSVHRWIVLDQIRRIFFPDVKDFISVRKRVSRLIRYGLLRRIKWTSYSGGTERNRPSIYELGDSGADILKYMHGISLGNRDPRHQKPATMLYRSRYVITNELYIKLREAFNMVHFEFHPTLKWKDIQVIPTAKYVLRSPKGREMPFYLICHREDEKWVKTVRFQAAFFKEYIANVEPQATIVVLVSNDEKALLANKIAEQEGASSFTWFVTDKDLLYNEVHLSQGFFFFEKGEKTYYDLR</sequence>
<organism evidence="1 2">
    <name type="scientific">Paenibacillus gansuensis</name>
    <dbReference type="NCBI Taxonomy" id="306542"/>
    <lineage>
        <taxon>Bacteria</taxon>
        <taxon>Bacillati</taxon>
        <taxon>Bacillota</taxon>
        <taxon>Bacilli</taxon>
        <taxon>Bacillales</taxon>
        <taxon>Paenibacillaceae</taxon>
        <taxon>Paenibacillus</taxon>
    </lineage>
</organism>
<name>A0ABW5PIM6_9BACL</name>
<evidence type="ECO:0000313" key="2">
    <source>
        <dbReference type="Proteomes" id="UP001597541"/>
    </source>
</evidence>
<proteinExistence type="predicted"/>
<dbReference type="Proteomes" id="UP001597541">
    <property type="component" value="Unassembled WGS sequence"/>
</dbReference>
<accession>A0ABW5PIM6</accession>
<dbReference type="RefSeq" id="WP_377605888.1">
    <property type="nucleotide sequence ID" value="NZ_JBHUME010000013.1"/>
</dbReference>
<protein>
    <submittedName>
        <fullName evidence="1">Replication-relaxation family protein</fullName>
    </submittedName>
</protein>
<evidence type="ECO:0000313" key="1">
    <source>
        <dbReference type="EMBL" id="MFD2614714.1"/>
    </source>
</evidence>
<dbReference type="EMBL" id="JBHUME010000013">
    <property type="protein sequence ID" value="MFD2614714.1"/>
    <property type="molecule type" value="Genomic_DNA"/>
</dbReference>
<comment type="caution">
    <text evidence="1">The sequence shown here is derived from an EMBL/GenBank/DDBJ whole genome shotgun (WGS) entry which is preliminary data.</text>
</comment>
<keyword evidence="2" id="KW-1185">Reference proteome</keyword>
<gene>
    <name evidence="1" type="ORF">ACFSUF_20070</name>
</gene>